<comment type="caution">
    <text evidence="2">The sequence shown here is derived from an EMBL/GenBank/DDBJ whole genome shotgun (WGS) entry which is preliminary data.</text>
</comment>
<dbReference type="Proteomes" id="UP001595923">
    <property type="component" value="Unassembled WGS sequence"/>
</dbReference>
<sequence>MRSLLAVAAATASCAVALAGAVPAGAADDDRGVVVVDGSGTAYRYHSEEITTVVEDPVSGDCRAVAGELTAAERRAISRLLPETDVPVLLSEADCASLESGEAVERLEVVSFGGEPALRTDQAPGTAGG</sequence>
<proteinExistence type="predicted"/>
<dbReference type="RefSeq" id="WP_378576282.1">
    <property type="nucleotide sequence ID" value="NZ_JBHSFQ010000017.1"/>
</dbReference>
<evidence type="ECO:0000313" key="3">
    <source>
        <dbReference type="Proteomes" id="UP001595923"/>
    </source>
</evidence>
<evidence type="ECO:0000256" key="1">
    <source>
        <dbReference type="SAM" id="SignalP"/>
    </source>
</evidence>
<evidence type="ECO:0000313" key="2">
    <source>
        <dbReference type="EMBL" id="MFC4563750.1"/>
    </source>
</evidence>
<keyword evidence="1" id="KW-0732">Signal</keyword>
<feature type="chain" id="PRO_5045417044" evidence="1">
    <location>
        <begin position="20"/>
        <end position="129"/>
    </location>
</feature>
<accession>A0ABV9DY36</accession>
<gene>
    <name evidence="2" type="ORF">ACFO4E_17960</name>
</gene>
<feature type="signal peptide" evidence="1">
    <location>
        <begin position="1"/>
        <end position="19"/>
    </location>
</feature>
<protein>
    <submittedName>
        <fullName evidence="2">Uncharacterized protein</fullName>
    </submittedName>
</protein>
<keyword evidence="3" id="KW-1185">Reference proteome</keyword>
<dbReference type="EMBL" id="JBHSFQ010000017">
    <property type="protein sequence ID" value="MFC4563750.1"/>
    <property type="molecule type" value="Genomic_DNA"/>
</dbReference>
<reference evidence="3" key="1">
    <citation type="journal article" date="2019" name="Int. J. Syst. Evol. Microbiol.">
        <title>The Global Catalogue of Microorganisms (GCM) 10K type strain sequencing project: providing services to taxonomists for standard genome sequencing and annotation.</title>
        <authorList>
            <consortium name="The Broad Institute Genomics Platform"/>
            <consortium name="The Broad Institute Genome Sequencing Center for Infectious Disease"/>
            <person name="Wu L."/>
            <person name="Ma J."/>
        </authorList>
    </citation>
    <scope>NUCLEOTIDE SEQUENCE [LARGE SCALE GENOMIC DNA]</scope>
    <source>
        <strain evidence="3">XZYJ18</strain>
    </source>
</reference>
<name>A0ABV9DY36_9ACTN</name>
<organism evidence="2 3">
    <name type="scientific">Nocardiopsis mangrovi</name>
    <dbReference type="NCBI Taxonomy" id="1179818"/>
    <lineage>
        <taxon>Bacteria</taxon>
        <taxon>Bacillati</taxon>
        <taxon>Actinomycetota</taxon>
        <taxon>Actinomycetes</taxon>
        <taxon>Streptosporangiales</taxon>
        <taxon>Nocardiopsidaceae</taxon>
        <taxon>Nocardiopsis</taxon>
    </lineage>
</organism>